<organism evidence="4 5">
    <name type="scientific">Methylophilus rhizosphaerae</name>
    <dbReference type="NCBI Taxonomy" id="492660"/>
    <lineage>
        <taxon>Bacteria</taxon>
        <taxon>Pseudomonadati</taxon>
        <taxon>Pseudomonadota</taxon>
        <taxon>Betaproteobacteria</taxon>
        <taxon>Nitrosomonadales</taxon>
        <taxon>Methylophilaceae</taxon>
        <taxon>Methylophilus</taxon>
    </lineage>
</organism>
<dbReference type="InterPro" id="IPR050882">
    <property type="entry name" value="Prepilin_peptidase/N-MTase"/>
</dbReference>
<name>A0A1G9A3S4_9PROT</name>
<feature type="transmembrane region" description="Helical" evidence="2">
    <location>
        <begin position="95"/>
        <end position="118"/>
    </location>
</feature>
<dbReference type="RefSeq" id="WP_091469859.1">
    <property type="nucleotide sequence ID" value="NZ_FNFX01000001.1"/>
</dbReference>
<dbReference type="EMBL" id="FNFX01000001">
    <property type="protein sequence ID" value="SDK21897.1"/>
    <property type="molecule type" value="Genomic_DNA"/>
</dbReference>
<evidence type="ECO:0000259" key="3">
    <source>
        <dbReference type="Pfam" id="PF01478"/>
    </source>
</evidence>
<evidence type="ECO:0000313" key="4">
    <source>
        <dbReference type="EMBL" id="SDK21897.1"/>
    </source>
</evidence>
<feature type="transmembrane region" description="Helical" evidence="2">
    <location>
        <begin position="130"/>
        <end position="149"/>
    </location>
</feature>
<comment type="similarity">
    <text evidence="1">Belongs to the peptidase A24 family.</text>
</comment>
<dbReference type="Proteomes" id="UP000198629">
    <property type="component" value="Unassembled WGS sequence"/>
</dbReference>
<evidence type="ECO:0000256" key="1">
    <source>
        <dbReference type="ARBA" id="ARBA00005801"/>
    </source>
</evidence>
<feature type="transmembrane region" description="Helical" evidence="2">
    <location>
        <begin position="28"/>
        <end position="49"/>
    </location>
</feature>
<dbReference type="GO" id="GO:0005886">
    <property type="term" value="C:plasma membrane"/>
    <property type="evidence" value="ECO:0007669"/>
    <property type="project" value="TreeGrafter"/>
</dbReference>
<sequence length="151" mass="15901">MTIAKMIVAAWCLSVSLADLYARRLPNLLTLGMCLLAIGWLLVTGHAMLGASWQSVMLSALVSLLLTLPAYVGRWLGAGDVKLLLAIALLGGNEIMLITFVIAAILAALFCMATFCFTQSSMPSPRSKRWIPFGAALGVGLLCVISTGSGT</sequence>
<protein>
    <submittedName>
        <fullName evidence="4">Prepilin peptidase CpaA</fullName>
    </submittedName>
</protein>
<gene>
    <name evidence="4" type="ORF">SAMN05192566_0669</name>
</gene>
<dbReference type="Gene3D" id="1.20.120.1220">
    <property type="match status" value="1"/>
</dbReference>
<dbReference type="GO" id="GO:0004190">
    <property type="term" value="F:aspartic-type endopeptidase activity"/>
    <property type="evidence" value="ECO:0007669"/>
    <property type="project" value="InterPro"/>
</dbReference>
<feature type="domain" description="Prepilin type IV endopeptidase peptidase" evidence="3">
    <location>
        <begin position="6"/>
        <end position="111"/>
    </location>
</feature>
<accession>A0A1G9A3S4</accession>
<dbReference type="OrthoDB" id="8537553at2"/>
<dbReference type="PANTHER" id="PTHR30487:SF0">
    <property type="entry name" value="PREPILIN LEADER PEPTIDASE_N-METHYLTRANSFERASE-RELATED"/>
    <property type="match status" value="1"/>
</dbReference>
<dbReference type="InterPro" id="IPR000045">
    <property type="entry name" value="Prepilin_IV_endopep_pep"/>
</dbReference>
<evidence type="ECO:0000256" key="2">
    <source>
        <dbReference type="SAM" id="Phobius"/>
    </source>
</evidence>
<dbReference type="AlphaFoldDB" id="A0A1G9A3S4"/>
<reference evidence="5" key="1">
    <citation type="submission" date="2016-10" db="EMBL/GenBank/DDBJ databases">
        <authorList>
            <person name="Varghese N."/>
            <person name="Submissions S."/>
        </authorList>
    </citation>
    <scope>NUCLEOTIDE SEQUENCE [LARGE SCALE GENOMIC DNA]</scope>
    <source>
        <strain evidence="5">CBMB127</strain>
    </source>
</reference>
<dbReference type="STRING" id="492660.SAMN05192566_0669"/>
<evidence type="ECO:0000313" key="5">
    <source>
        <dbReference type="Proteomes" id="UP000198629"/>
    </source>
</evidence>
<dbReference type="GO" id="GO:0006465">
    <property type="term" value="P:signal peptide processing"/>
    <property type="evidence" value="ECO:0007669"/>
    <property type="project" value="TreeGrafter"/>
</dbReference>
<keyword evidence="2" id="KW-1133">Transmembrane helix</keyword>
<keyword evidence="2" id="KW-0812">Transmembrane</keyword>
<dbReference type="Pfam" id="PF01478">
    <property type="entry name" value="Peptidase_A24"/>
    <property type="match status" value="1"/>
</dbReference>
<keyword evidence="5" id="KW-1185">Reference proteome</keyword>
<keyword evidence="2" id="KW-0472">Membrane</keyword>
<dbReference type="PANTHER" id="PTHR30487">
    <property type="entry name" value="TYPE 4 PREPILIN-LIKE PROTEINS LEADER PEPTIDE-PROCESSING ENZYME"/>
    <property type="match status" value="1"/>
</dbReference>
<proteinExistence type="inferred from homology"/>